<proteinExistence type="inferred from homology"/>
<evidence type="ECO:0000256" key="8">
    <source>
        <dbReference type="ARBA" id="ARBA00022989"/>
    </source>
</evidence>
<comment type="similarity">
    <text evidence="2 11">Belongs to the ZFPL1 family.</text>
</comment>
<feature type="region of interest" description="Disordered" evidence="12">
    <location>
        <begin position="163"/>
        <end position="206"/>
    </location>
</feature>
<feature type="domain" description="RING-type" evidence="13">
    <location>
        <begin position="53"/>
        <end position="101"/>
    </location>
</feature>
<comment type="subcellular location">
    <subcellularLocation>
        <location evidence="1 11">Membrane</location>
        <topology evidence="1 11">Single-pass membrane protein</topology>
    </subcellularLocation>
</comment>
<evidence type="ECO:0000259" key="13">
    <source>
        <dbReference type="PROSITE" id="PS50089"/>
    </source>
</evidence>
<dbReference type="Gene3D" id="3.30.40.10">
    <property type="entry name" value="Zinc/RING finger domain, C3HC4 (zinc finger)"/>
    <property type="match status" value="1"/>
</dbReference>
<keyword evidence="8 11" id="KW-1133">Transmembrane helix</keyword>
<gene>
    <name evidence="14" type="ORF">TMSB3V08_LOCUS11074</name>
</gene>
<dbReference type="InterPro" id="IPR013083">
    <property type="entry name" value="Znf_RING/FYVE/PHD"/>
</dbReference>
<evidence type="ECO:0000256" key="12">
    <source>
        <dbReference type="SAM" id="MobiDB-lite"/>
    </source>
</evidence>
<evidence type="ECO:0000256" key="7">
    <source>
        <dbReference type="ARBA" id="ARBA00022833"/>
    </source>
</evidence>
<evidence type="ECO:0000313" key="14">
    <source>
        <dbReference type="EMBL" id="CAD7434423.1"/>
    </source>
</evidence>
<protein>
    <recommendedName>
        <fullName evidence="3 11">Zinc finger protein-like 1 homolog</fullName>
    </recommendedName>
</protein>
<feature type="transmembrane region" description="Helical" evidence="11">
    <location>
        <begin position="295"/>
        <end position="316"/>
    </location>
</feature>
<dbReference type="SUPFAM" id="SSF57850">
    <property type="entry name" value="RING/U-box"/>
    <property type="match status" value="1"/>
</dbReference>
<dbReference type="PANTHER" id="PTHR12981:SF0">
    <property type="entry name" value="ZINC FINGER PROTEIN-LIKE 1"/>
    <property type="match status" value="1"/>
</dbReference>
<dbReference type="Pfam" id="PF25993">
    <property type="entry name" value="zf-B_box_ZFPL1"/>
    <property type="match status" value="1"/>
</dbReference>
<evidence type="ECO:0000256" key="2">
    <source>
        <dbReference type="ARBA" id="ARBA00005561"/>
    </source>
</evidence>
<evidence type="ECO:0000256" key="5">
    <source>
        <dbReference type="ARBA" id="ARBA00022723"/>
    </source>
</evidence>
<keyword evidence="5 11" id="KW-0479">Metal-binding</keyword>
<accession>A0A7R9EKM1</accession>
<dbReference type="InterPro" id="IPR058730">
    <property type="entry name" value="U-box_ZFPL1-like"/>
</dbReference>
<name>A0A7R9EKM1_9NEOP</name>
<dbReference type="CDD" id="cd16487">
    <property type="entry name" value="mRING-H2-C3DHC3_ZFPL1"/>
    <property type="match status" value="1"/>
</dbReference>
<organism evidence="14">
    <name type="scientific">Timema monikensis</name>
    <dbReference type="NCBI Taxonomy" id="170555"/>
    <lineage>
        <taxon>Eukaryota</taxon>
        <taxon>Metazoa</taxon>
        <taxon>Ecdysozoa</taxon>
        <taxon>Arthropoda</taxon>
        <taxon>Hexapoda</taxon>
        <taxon>Insecta</taxon>
        <taxon>Pterygota</taxon>
        <taxon>Neoptera</taxon>
        <taxon>Polyneoptera</taxon>
        <taxon>Phasmatodea</taxon>
        <taxon>Timematodea</taxon>
        <taxon>Timematoidea</taxon>
        <taxon>Timematidae</taxon>
        <taxon>Timema</taxon>
    </lineage>
</organism>
<evidence type="ECO:0000256" key="9">
    <source>
        <dbReference type="ARBA" id="ARBA00023136"/>
    </source>
</evidence>
<dbReference type="PROSITE" id="PS50089">
    <property type="entry name" value="ZF_RING_2"/>
    <property type="match status" value="1"/>
</dbReference>
<keyword evidence="6 10" id="KW-0863">Zinc-finger</keyword>
<evidence type="ECO:0000256" key="10">
    <source>
        <dbReference type="PROSITE-ProRule" id="PRU00175"/>
    </source>
</evidence>
<dbReference type="PANTHER" id="PTHR12981">
    <property type="entry name" value="ZINC FINGER PROTEIN-LIKE 1"/>
    <property type="match status" value="1"/>
</dbReference>
<feature type="compositionally biased region" description="Polar residues" evidence="12">
    <location>
        <begin position="164"/>
        <end position="194"/>
    </location>
</feature>
<keyword evidence="7 11" id="KW-0862">Zinc</keyword>
<dbReference type="InterPro" id="IPR039043">
    <property type="entry name" value="ZFPL1"/>
</dbReference>
<evidence type="ECO:0000256" key="1">
    <source>
        <dbReference type="ARBA" id="ARBA00004167"/>
    </source>
</evidence>
<evidence type="ECO:0000256" key="6">
    <source>
        <dbReference type="ARBA" id="ARBA00022771"/>
    </source>
</evidence>
<dbReference type="InterPro" id="IPR001841">
    <property type="entry name" value="Znf_RING"/>
</dbReference>
<reference evidence="14" key="1">
    <citation type="submission" date="2020-11" db="EMBL/GenBank/DDBJ databases">
        <authorList>
            <person name="Tran Van P."/>
        </authorList>
    </citation>
    <scope>NUCLEOTIDE SEQUENCE</scope>
</reference>
<dbReference type="EMBL" id="OB797552">
    <property type="protein sequence ID" value="CAD7434423.1"/>
    <property type="molecule type" value="Genomic_DNA"/>
</dbReference>
<keyword evidence="9 11" id="KW-0472">Membrane</keyword>
<evidence type="ECO:0000256" key="11">
    <source>
        <dbReference type="RuleBase" id="RU369078"/>
    </source>
</evidence>
<dbReference type="Pfam" id="PF25998">
    <property type="entry name" value="U-box_ZFPL1"/>
    <property type="match status" value="1"/>
</dbReference>
<dbReference type="GO" id="GO:0008270">
    <property type="term" value="F:zinc ion binding"/>
    <property type="evidence" value="ECO:0007669"/>
    <property type="project" value="UniProtKB-UniRule"/>
</dbReference>
<evidence type="ECO:0000256" key="4">
    <source>
        <dbReference type="ARBA" id="ARBA00022692"/>
    </source>
</evidence>
<dbReference type="AlphaFoldDB" id="A0A7R9EKM1"/>
<dbReference type="GO" id="GO:0016020">
    <property type="term" value="C:membrane"/>
    <property type="evidence" value="ECO:0007669"/>
    <property type="project" value="UniProtKB-SubCell"/>
</dbReference>
<sequence length="344" mass="38981">MGLCKCPKKRVTNQFCFEHRVNVCEHCMVTNHPKCIVQSYLQWLQDSDYNPICELCTKELATEDCVRLICYHVYHWACLDQYARQLPATTAPAGYTCPSCKVGIFPAVNLVSAVADVLREKLAGVNWARAGLGLPLLSEDSELKPSLDSRRLVTNDVKKIPTNHIDTMSVPTPHTSASTVSNQRQTTPIQTPQSPAYEPNHSVSSPSPMNVNPHSVVHVDETLSAFSRTESFPVSGQLPRRVFEALDDPKDMSFDHDENKYKRRSAMEWFSRWWKSVVGPSTRNRKTGGHLYRRYWMAAILFIVGLLTLIVIFSWLGRIATDGDPNLDLMQNPNVRIHDNREQI</sequence>
<dbReference type="GO" id="GO:0005794">
    <property type="term" value="C:Golgi apparatus"/>
    <property type="evidence" value="ECO:0007669"/>
    <property type="project" value="TreeGrafter"/>
</dbReference>
<evidence type="ECO:0000256" key="3">
    <source>
        <dbReference type="ARBA" id="ARBA00013701"/>
    </source>
</evidence>
<dbReference type="InterPro" id="IPR058731">
    <property type="entry name" value="Znf-B_box_ZFPL1-like"/>
</dbReference>
<keyword evidence="4 11" id="KW-0812">Transmembrane</keyword>